<evidence type="ECO:0000256" key="3">
    <source>
        <dbReference type="ARBA" id="ARBA00022448"/>
    </source>
</evidence>
<evidence type="ECO:0000256" key="7">
    <source>
        <dbReference type="ARBA" id="ARBA00022989"/>
    </source>
</evidence>
<keyword evidence="10" id="KW-0175">Coiled coil</keyword>
<keyword evidence="7" id="KW-1133">Transmembrane helix</keyword>
<dbReference type="Gene3D" id="2.40.50.100">
    <property type="match status" value="1"/>
</dbReference>
<dbReference type="PANTHER" id="PTHR30386:SF26">
    <property type="entry name" value="TRANSPORT PROTEIN COMB"/>
    <property type="match status" value="1"/>
</dbReference>
<evidence type="ECO:0000256" key="10">
    <source>
        <dbReference type="SAM" id="Coils"/>
    </source>
</evidence>
<organism evidence="12 13">
    <name type="scientific">Granulibacter bethesdensis</name>
    <dbReference type="NCBI Taxonomy" id="364410"/>
    <lineage>
        <taxon>Bacteria</taxon>
        <taxon>Pseudomonadati</taxon>
        <taxon>Pseudomonadota</taxon>
        <taxon>Alphaproteobacteria</taxon>
        <taxon>Acetobacterales</taxon>
        <taxon>Acetobacteraceae</taxon>
        <taxon>Granulibacter</taxon>
    </lineage>
</organism>
<protein>
    <recommendedName>
        <fullName evidence="9">Membrane fusion protein (MFP) family protein</fullName>
    </recommendedName>
</protein>
<dbReference type="PANTHER" id="PTHR30386">
    <property type="entry name" value="MEMBRANE FUSION SUBUNIT OF EMRAB-TOLC MULTIDRUG EFFLUX PUMP"/>
    <property type="match status" value="1"/>
</dbReference>
<keyword evidence="4 9" id="KW-1003">Cell membrane</keyword>
<evidence type="ECO:0000256" key="4">
    <source>
        <dbReference type="ARBA" id="ARBA00022475"/>
    </source>
</evidence>
<evidence type="ECO:0000256" key="1">
    <source>
        <dbReference type="ARBA" id="ARBA00004377"/>
    </source>
</evidence>
<reference evidence="13" key="1">
    <citation type="submission" date="2016-11" db="EMBL/GenBank/DDBJ databases">
        <title>Comparative genomic and phenotypic analysis of Granulibacter bethesdensis clinical isolates from patients with chronic granulomatous disease.</title>
        <authorList>
            <person name="Zarember K.A."/>
            <person name="Porcella S.F."/>
            <person name="Chu J."/>
            <person name="Ding L."/>
            <person name="Dahlstrom E."/>
            <person name="Barbian K."/>
            <person name="Martens C."/>
            <person name="Sykora L."/>
            <person name="Kramer S."/>
            <person name="Pettinato A.M."/>
            <person name="Hong H."/>
            <person name="Wald G."/>
            <person name="Berg L.J."/>
            <person name="Rogge L.S."/>
            <person name="Greenberg D.E."/>
            <person name="Falcone E.L."/>
            <person name="Neves J.F."/>
            <person name="Simoes M.J."/>
            <person name="Casal M."/>
            <person name="Rodriguez-Lopez F.C."/>
            <person name="Zelazny A."/>
            <person name="Gallin J.I."/>
            <person name="Holland S.M."/>
        </authorList>
    </citation>
    <scope>NUCLEOTIDE SEQUENCE [LARGE SCALE GENOMIC DNA]</scope>
    <source>
        <strain evidence="13">NIH9.1</strain>
    </source>
</reference>
<evidence type="ECO:0000256" key="9">
    <source>
        <dbReference type="RuleBase" id="RU365093"/>
    </source>
</evidence>
<evidence type="ECO:0000256" key="8">
    <source>
        <dbReference type="ARBA" id="ARBA00023136"/>
    </source>
</evidence>
<feature type="coiled-coil region" evidence="10">
    <location>
        <begin position="234"/>
        <end position="290"/>
    </location>
</feature>
<evidence type="ECO:0000259" key="11">
    <source>
        <dbReference type="Pfam" id="PF26002"/>
    </source>
</evidence>
<evidence type="ECO:0000256" key="5">
    <source>
        <dbReference type="ARBA" id="ARBA00022519"/>
    </source>
</evidence>
<dbReference type="Proteomes" id="UP000182373">
    <property type="component" value="Chromosome"/>
</dbReference>
<dbReference type="InterPro" id="IPR058982">
    <property type="entry name" value="Beta-barrel_AprE"/>
</dbReference>
<dbReference type="NCBIfam" id="TIGR01843">
    <property type="entry name" value="type_I_hlyD"/>
    <property type="match status" value="1"/>
</dbReference>
<dbReference type="InterPro" id="IPR050739">
    <property type="entry name" value="MFP"/>
</dbReference>
<evidence type="ECO:0000256" key="6">
    <source>
        <dbReference type="ARBA" id="ARBA00022692"/>
    </source>
</evidence>
<name>A0AAC9K603_9PROT</name>
<dbReference type="GO" id="GO:0005886">
    <property type="term" value="C:plasma membrane"/>
    <property type="evidence" value="ECO:0007669"/>
    <property type="project" value="UniProtKB-SubCell"/>
</dbReference>
<dbReference type="PRINTS" id="PR01490">
    <property type="entry name" value="RTXTOXIND"/>
</dbReference>
<evidence type="ECO:0000313" key="13">
    <source>
        <dbReference type="Proteomes" id="UP000182373"/>
    </source>
</evidence>
<keyword evidence="6" id="KW-0812">Transmembrane</keyword>
<gene>
    <name evidence="12" type="ORF">GbCGDNIH9_0194</name>
</gene>
<comment type="similarity">
    <text evidence="2 9">Belongs to the membrane fusion protein (MFP) (TC 8.A.1) family.</text>
</comment>
<keyword evidence="8" id="KW-0472">Membrane</keyword>
<dbReference type="AlphaFoldDB" id="A0AAC9K603"/>
<dbReference type="EMBL" id="CP018191">
    <property type="protein sequence ID" value="APH53416.1"/>
    <property type="molecule type" value="Genomic_DNA"/>
</dbReference>
<dbReference type="InterPro" id="IPR010129">
    <property type="entry name" value="T1SS_HlyD"/>
</dbReference>
<accession>A0AAC9K603</accession>
<sequence length="460" mass="50325">MASKQLKLAQAKDTAELLEFESPSAAVIATPVLPTARHNTLIVFGLVTSLLLAAGLVPVDKVVTARGKVISRVPIQVVQPLDTAIVRSINVTEGQVVHKGELLAQLDPTFASADMGQLRDQVRSLEAELARLHAEADGKPYIAQADNPDSRLQAAIYEQRQAERKFKIENYNQKISGLQNTVAKSLAEANYYRQRLAIAANVESMRHELERLQVGSKLNSLAAVDNRLEMSRDLATATSTAETARRDLQALVAERDGFIKEWDAKIGQDIQDEGRKYSEQSENLKKAQLRHKLVELKASSDAVIQSIAKVSVGSVLQSGAQFITIVPLDAPLEVEADVPGEDAGFVHVGDTVTVKFDTFPFTQYGGAQGMVRVMSPDSYSQNDARDGQLKETQQSSMAAERTFYKARVTIDKVTLHDTPDGFHIVPGMPVTADIKVGQRTILKYLLGRVLPAFSEGMREP</sequence>
<dbReference type="Pfam" id="PF26002">
    <property type="entry name" value="Beta-barrel_AprE"/>
    <property type="match status" value="1"/>
</dbReference>
<keyword evidence="3 9" id="KW-0813">Transport</keyword>
<evidence type="ECO:0000313" key="12">
    <source>
        <dbReference type="EMBL" id="APH53416.1"/>
    </source>
</evidence>
<dbReference type="GO" id="GO:0015031">
    <property type="term" value="P:protein transport"/>
    <property type="evidence" value="ECO:0007669"/>
    <property type="project" value="InterPro"/>
</dbReference>
<dbReference type="Gene3D" id="2.40.30.170">
    <property type="match status" value="1"/>
</dbReference>
<comment type="subcellular location">
    <subcellularLocation>
        <location evidence="1 9">Cell inner membrane</location>
        <topology evidence="1 9">Single-pass membrane protein</topology>
    </subcellularLocation>
</comment>
<keyword evidence="5 9" id="KW-0997">Cell inner membrane</keyword>
<dbReference type="RefSeq" id="WP_072571760.1">
    <property type="nucleotide sequence ID" value="NZ_CP018191.1"/>
</dbReference>
<proteinExistence type="inferred from homology"/>
<feature type="domain" description="AprE-like beta-barrel" evidence="11">
    <location>
        <begin position="332"/>
        <end position="437"/>
    </location>
</feature>
<evidence type="ECO:0000256" key="2">
    <source>
        <dbReference type="ARBA" id="ARBA00009477"/>
    </source>
</evidence>
<dbReference type="SUPFAM" id="SSF111369">
    <property type="entry name" value="HlyD-like secretion proteins"/>
    <property type="match status" value="1"/>
</dbReference>